<dbReference type="SUPFAM" id="SSF51445">
    <property type="entry name" value="(Trans)glycosidases"/>
    <property type="match status" value="2"/>
</dbReference>
<dbReference type="PROSITE" id="PS51257">
    <property type="entry name" value="PROKAR_LIPOPROTEIN"/>
    <property type="match status" value="1"/>
</dbReference>
<dbReference type="Proteomes" id="UP000194267">
    <property type="component" value="Unassembled WGS sequence"/>
</dbReference>
<accession>A0A1Y2T754</accession>
<evidence type="ECO:0000259" key="3">
    <source>
        <dbReference type="Pfam" id="PF13200"/>
    </source>
</evidence>
<gene>
    <name evidence="4" type="ORF">A6D92_00290</name>
</gene>
<feature type="chain" id="PRO_5012711584" description="DUF4015 domain-containing protein" evidence="2">
    <location>
        <begin position="23"/>
        <end position="423"/>
    </location>
</feature>
<dbReference type="InterPro" id="IPR017853">
    <property type="entry name" value="GH"/>
</dbReference>
<feature type="region of interest" description="Disordered" evidence="1">
    <location>
        <begin position="30"/>
        <end position="110"/>
    </location>
</feature>
<evidence type="ECO:0000256" key="2">
    <source>
        <dbReference type="SAM" id="SignalP"/>
    </source>
</evidence>
<dbReference type="Pfam" id="PF13200">
    <property type="entry name" value="DUF4015"/>
    <property type="match status" value="1"/>
</dbReference>
<protein>
    <recommendedName>
        <fullName evidence="3">DUF4015 domain-containing protein</fullName>
    </recommendedName>
</protein>
<keyword evidence="2" id="KW-0732">Signal</keyword>
<dbReference type="InterPro" id="IPR052177">
    <property type="entry name" value="Divisome_Glycosyl_Hydrolase"/>
</dbReference>
<evidence type="ECO:0000313" key="4">
    <source>
        <dbReference type="EMBL" id="OTA42291.1"/>
    </source>
</evidence>
<dbReference type="Gene3D" id="3.20.20.80">
    <property type="entry name" value="Glycosidases"/>
    <property type="match status" value="1"/>
</dbReference>
<sequence length="423" mass="45653">MRKPFFSAVVQSVLLASLFVTACNLPSGGGTTPPGPSGQVPVGNITGPGGQDPGGTTDPGADDPGTAAPGGATDPGASADPGGSGNAQAPENGPQPGDGPARPAREMPNPVRGLHLSGWYAGSPDLVWPLLDWAKEAGINTIVLDLKAEDGYLSWESDIPLAQEIGANMRKIADLPAFIAEAHDRGFWVAGRIVVMNDQWLYKARPEWAIPGFDGGAYSFMDPANENVWKYNVDIAKEAIAAGVDEIQFDYIRYSEHLREGYNGHDTTAEQRTKPINGFLRYAMAELKPLGVVVGADVFGLTTSVAEGDDMQIGQDYRQIAEIVDYIAPMVYPSHYAPWTYGLENPNAHPYETVFNSMQRALERTQGLPIEKHRPWIQDFSLGGITYGPAEVMAQVQALKDLGIESFMLWDPSNKYSRDVSFN</sequence>
<dbReference type="AlphaFoldDB" id="A0A1Y2T754"/>
<evidence type="ECO:0000313" key="5">
    <source>
        <dbReference type="Proteomes" id="UP000194267"/>
    </source>
</evidence>
<dbReference type="PANTHER" id="PTHR43405">
    <property type="entry name" value="GLYCOSYL HYDROLASE DIGH"/>
    <property type="match status" value="1"/>
</dbReference>
<name>A0A1Y2T754_SYMTR</name>
<feature type="compositionally biased region" description="Low complexity" evidence="1">
    <location>
        <begin position="54"/>
        <end position="81"/>
    </location>
</feature>
<evidence type="ECO:0000256" key="1">
    <source>
        <dbReference type="SAM" id="MobiDB-lite"/>
    </source>
</evidence>
<dbReference type="EMBL" id="LWLV01000011">
    <property type="protein sequence ID" value="OTA42291.1"/>
    <property type="molecule type" value="Genomic_DNA"/>
</dbReference>
<dbReference type="PANTHER" id="PTHR43405:SF1">
    <property type="entry name" value="GLYCOSYL HYDROLASE DIGH"/>
    <property type="match status" value="1"/>
</dbReference>
<proteinExistence type="predicted"/>
<feature type="signal peptide" evidence="2">
    <location>
        <begin position="1"/>
        <end position="22"/>
    </location>
</feature>
<organism evidence="4 5">
    <name type="scientific">Symbiobacterium thermophilum</name>
    <dbReference type="NCBI Taxonomy" id="2734"/>
    <lineage>
        <taxon>Bacteria</taxon>
        <taxon>Bacillati</taxon>
        <taxon>Bacillota</taxon>
        <taxon>Clostridia</taxon>
        <taxon>Eubacteriales</taxon>
        <taxon>Symbiobacteriaceae</taxon>
        <taxon>Symbiobacterium</taxon>
    </lineage>
</organism>
<reference evidence="5" key="1">
    <citation type="submission" date="2016-04" db="EMBL/GenBank/DDBJ databases">
        <authorList>
            <person name="Antunes L.P."/>
            <person name="Martins L.F."/>
            <person name="Pereira R.V."/>
            <person name="Thomas A.M."/>
            <person name="Barbosa D."/>
            <person name="Nascimento L."/>
            <person name="Silva G.M."/>
            <person name="Condomitti G.W."/>
            <person name="Digiampietri L.A."/>
            <person name="Lombardi K.C."/>
            <person name="Ramos P.L."/>
            <person name="Quaggio R.B."/>
            <person name="Oliveira J.C."/>
            <person name="Pascon R.C."/>
            <person name="Cruz J.B."/>
            <person name="Silva A.M."/>
            <person name="Setubal J.C."/>
        </authorList>
    </citation>
    <scope>NUCLEOTIDE SEQUENCE [LARGE SCALE GENOMIC DNA]</scope>
</reference>
<feature type="domain" description="DUF4015" evidence="3">
    <location>
        <begin position="113"/>
        <end position="416"/>
    </location>
</feature>
<comment type="caution">
    <text evidence="4">The sequence shown here is derived from an EMBL/GenBank/DDBJ whole genome shotgun (WGS) entry which is preliminary data.</text>
</comment>
<dbReference type="InterPro" id="IPR025275">
    <property type="entry name" value="DUF4015"/>
</dbReference>